<evidence type="ECO:0000256" key="5">
    <source>
        <dbReference type="ARBA" id="ARBA00023180"/>
    </source>
</evidence>
<evidence type="ECO:0000256" key="1">
    <source>
        <dbReference type="ARBA" id="ARBA00001923"/>
    </source>
</evidence>
<evidence type="ECO:0000256" key="4">
    <source>
        <dbReference type="ARBA" id="ARBA00023157"/>
    </source>
</evidence>
<keyword evidence="7" id="KW-0862">Zinc</keyword>
<evidence type="ECO:0000256" key="7">
    <source>
        <dbReference type="RuleBase" id="RU361144"/>
    </source>
</evidence>
<reference evidence="8 9" key="1">
    <citation type="submission" date="2021-06" db="EMBL/GenBank/DDBJ databases">
        <authorList>
            <person name="Palmer J.M."/>
        </authorList>
    </citation>
    <scope>NUCLEOTIDE SEQUENCE [LARGE SCALE GENOMIC DNA]</scope>
    <source>
        <strain evidence="8 9">XC_2019</strain>
        <tissue evidence="8">Muscle</tissue>
    </source>
</reference>
<dbReference type="PANTHER" id="PTHR10514">
    <property type="entry name" value="ANGIOTENSIN-CONVERTING ENZYME"/>
    <property type="match status" value="1"/>
</dbReference>
<dbReference type="PRINTS" id="PR00791">
    <property type="entry name" value="PEPDIPTASEA"/>
</dbReference>
<dbReference type="EC" id="3.4.-.-" evidence="7"/>
<organism evidence="8 9">
    <name type="scientific">Xenoophorus captivus</name>
    <dbReference type="NCBI Taxonomy" id="1517983"/>
    <lineage>
        <taxon>Eukaryota</taxon>
        <taxon>Metazoa</taxon>
        <taxon>Chordata</taxon>
        <taxon>Craniata</taxon>
        <taxon>Vertebrata</taxon>
        <taxon>Euteleostomi</taxon>
        <taxon>Actinopterygii</taxon>
        <taxon>Neopterygii</taxon>
        <taxon>Teleostei</taxon>
        <taxon>Neoteleostei</taxon>
        <taxon>Acanthomorphata</taxon>
        <taxon>Ovalentaria</taxon>
        <taxon>Atherinomorphae</taxon>
        <taxon>Cyprinodontiformes</taxon>
        <taxon>Goodeidae</taxon>
        <taxon>Xenoophorus</taxon>
    </lineage>
</organism>
<name>A0ABV0RQK8_9TELE</name>
<keyword evidence="3" id="KW-0732">Signal</keyword>
<keyword evidence="5 7" id="KW-0325">Glycoprotein</keyword>
<comment type="cofactor">
    <cofactor evidence="1">
        <name>chloride</name>
        <dbReference type="ChEBI" id="CHEBI:17996"/>
    </cofactor>
</comment>
<dbReference type="PANTHER" id="PTHR10514:SF27">
    <property type="entry name" value="ANGIOTENSIN-CONVERTING ENZYME"/>
    <property type="match status" value="1"/>
</dbReference>
<keyword evidence="4 6" id="KW-1015">Disulfide bond</keyword>
<dbReference type="CDD" id="cd06461">
    <property type="entry name" value="M2_ACE"/>
    <property type="match status" value="1"/>
</dbReference>
<comment type="caution">
    <text evidence="6">Lacks conserved residue(s) required for the propagation of feature annotation.</text>
</comment>
<accession>A0ABV0RQK8</accession>
<dbReference type="EMBL" id="JAHRIN010052139">
    <property type="protein sequence ID" value="MEQ2209961.1"/>
    <property type="molecule type" value="Genomic_DNA"/>
</dbReference>
<dbReference type="Pfam" id="PF01401">
    <property type="entry name" value="Peptidase_M2"/>
    <property type="match status" value="2"/>
</dbReference>
<sequence>MGYNVTRMFRVAEEFFTSLGLKEMPTEFWEESMLVKPDDREVVCHASAWDFYNRKDFRIKQCTTVTMEQLFTVHHEMGHIQYYLQYKDQPVGYRRGANPGFHEAIGDVMSLSVSTPKHLREINLLESVTSDMAFLPFGYLIDLWRWGVFSGSTPPEKYNSDWWYLRTKYQGICPPTRRTEEHFDPGAKYHIPGNTPYIRKVLEAGSSKPWSEVLQEAIGTDKMNATSLMKYFEPIIKWLEEQNVNETLGWPEFNWVPPIPDGYPEDIGNAKLQEHQKSSNVDFRIFTVSTIILLIYPDKNTDELHAKQFLEEYNSTAEQVWNTYTEASWKYNTDINEANKEDMVRKNLQ</sequence>
<proteinExistence type="inferred from homology"/>
<keyword evidence="9" id="KW-1185">Reference proteome</keyword>
<keyword evidence="7" id="KW-0378">Hydrolase</keyword>
<evidence type="ECO:0000256" key="6">
    <source>
        <dbReference type="PROSITE-ProRule" id="PRU01355"/>
    </source>
</evidence>
<gene>
    <name evidence="8" type="ORF">XENOCAPTIV_006535</name>
</gene>
<keyword evidence="7" id="KW-0121">Carboxypeptidase</keyword>
<dbReference type="SUPFAM" id="SSF55486">
    <property type="entry name" value="Metalloproteases ('zincins'), catalytic domain"/>
    <property type="match status" value="1"/>
</dbReference>
<evidence type="ECO:0000313" key="9">
    <source>
        <dbReference type="Proteomes" id="UP001434883"/>
    </source>
</evidence>
<evidence type="ECO:0000256" key="3">
    <source>
        <dbReference type="ARBA" id="ARBA00022729"/>
    </source>
</evidence>
<protein>
    <recommendedName>
        <fullName evidence="7">Angiotensin-converting enzyme</fullName>
        <ecNumber evidence="7">3.4.-.-</ecNumber>
    </recommendedName>
</protein>
<dbReference type="PROSITE" id="PS52011">
    <property type="entry name" value="PEPTIDASE_M2"/>
    <property type="match status" value="3"/>
</dbReference>
<evidence type="ECO:0000313" key="8">
    <source>
        <dbReference type="EMBL" id="MEQ2209961.1"/>
    </source>
</evidence>
<dbReference type="InterPro" id="IPR001548">
    <property type="entry name" value="Peptidase_M2"/>
</dbReference>
<dbReference type="Proteomes" id="UP001434883">
    <property type="component" value="Unassembled WGS sequence"/>
</dbReference>
<comment type="caution">
    <text evidence="8">The sequence shown here is derived from an EMBL/GenBank/DDBJ whole genome shotgun (WGS) entry which is preliminary data.</text>
</comment>
<comment type="similarity">
    <text evidence="2 6 7">Belongs to the peptidase M2 family.</text>
</comment>
<keyword evidence="7" id="KW-0479">Metal-binding</keyword>
<evidence type="ECO:0000256" key="2">
    <source>
        <dbReference type="ARBA" id="ARBA00008139"/>
    </source>
</evidence>
<comment type="cofactor">
    <cofactor evidence="7">
        <name>Zn(2+)</name>
        <dbReference type="ChEBI" id="CHEBI:29105"/>
    </cofactor>
    <text evidence="7">Binds 2 Zn(2+) ions per subunit.</text>
</comment>
<keyword evidence="7" id="KW-0482">Metalloprotease</keyword>
<feature type="disulfide bond" evidence="6">
    <location>
        <begin position="44"/>
        <end position="62"/>
    </location>
</feature>
<keyword evidence="7" id="KW-0645">Protease</keyword>